<proteinExistence type="predicted"/>
<keyword evidence="2" id="KW-1185">Reference proteome</keyword>
<evidence type="ECO:0000313" key="1">
    <source>
        <dbReference type="EMBL" id="MVU82783.1"/>
    </source>
</evidence>
<dbReference type="InterPro" id="IPR047975">
    <property type="entry name" value="Heme_bind_FMP"/>
</dbReference>
<organism evidence="1 2">
    <name type="scientific">Nocardia terrae</name>
    <dbReference type="NCBI Taxonomy" id="2675851"/>
    <lineage>
        <taxon>Bacteria</taxon>
        <taxon>Bacillati</taxon>
        <taxon>Actinomycetota</taxon>
        <taxon>Actinomycetes</taxon>
        <taxon>Mycobacteriales</taxon>
        <taxon>Nocardiaceae</taxon>
        <taxon>Nocardia</taxon>
    </lineage>
</organism>
<name>A0A7K1V7Z8_9NOCA</name>
<comment type="caution">
    <text evidence="1">The sequence shown here is derived from an EMBL/GenBank/DDBJ whole genome shotgun (WGS) entry which is preliminary data.</text>
</comment>
<evidence type="ECO:0008006" key="3">
    <source>
        <dbReference type="Google" id="ProtNLM"/>
    </source>
</evidence>
<dbReference type="NCBIfam" id="NF040572">
    <property type="entry name" value="heme_bind_FMP"/>
    <property type="match status" value="1"/>
</dbReference>
<evidence type="ECO:0000313" key="2">
    <source>
        <dbReference type="Proteomes" id="UP000466794"/>
    </source>
</evidence>
<dbReference type="InterPro" id="IPR012674">
    <property type="entry name" value="Calycin"/>
</dbReference>
<accession>A0A7K1V7Z8</accession>
<dbReference type="AlphaFoldDB" id="A0A7K1V7Z8"/>
<dbReference type="RefSeq" id="WP_157392346.1">
    <property type="nucleotide sequence ID" value="NZ_WRPP01000010.1"/>
</dbReference>
<dbReference type="Gene3D" id="2.40.128.20">
    <property type="match status" value="1"/>
</dbReference>
<gene>
    <name evidence="1" type="ORF">GPX89_36810</name>
</gene>
<dbReference type="EMBL" id="WRPP01000010">
    <property type="protein sequence ID" value="MVU82783.1"/>
    <property type="molecule type" value="Genomic_DNA"/>
</dbReference>
<reference evidence="1 2" key="1">
    <citation type="submission" date="2019-12" db="EMBL/GenBank/DDBJ databases">
        <title>Nocardia sp. nov. ET3-3 isolated from soil.</title>
        <authorList>
            <person name="Kanchanasin P."/>
            <person name="Tanasupawat S."/>
            <person name="Yuki M."/>
            <person name="Kudo T."/>
        </authorList>
    </citation>
    <scope>NUCLEOTIDE SEQUENCE [LARGE SCALE GENOMIC DNA]</scope>
    <source>
        <strain evidence="1 2">ET3-3</strain>
    </source>
</reference>
<dbReference type="SUPFAM" id="SSF50814">
    <property type="entry name" value="Lipocalins"/>
    <property type="match status" value="1"/>
</dbReference>
<sequence length="280" mass="29636">MTELFRAAAPTAISIADLGPLRNLPGTWMGSGFSLVELPARNGDPFHLKLTATRETLTFTAIGAPIPNRGSAQDDIVFRGVHYLQHISDAATNEAVHVETGMWLYVPATTEPAAGPALVRMATVPHGDAFLAQGPEVPDIPGAPTISPLSSVPTGFTFGGGYFPPTGTVLPAGIPDAALQDPTVLLTAVLKEQTVVNTTTLDVRTGDGDIRNIGFVSANADATTLHSTFWLETLQGSDESEALQLQYSQQSILRFPAGPNPDPAKQIDWPHLQVATLLKQ</sequence>
<dbReference type="Proteomes" id="UP000466794">
    <property type="component" value="Unassembled WGS sequence"/>
</dbReference>
<protein>
    <recommendedName>
        <fullName evidence="3">THAP4-like heme-binding beta-barrel domain-containing protein</fullName>
    </recommendedName>
</protein>